<sequence length="209" mass="21861">MALFADRADAGRDLAVHLDGWRDTDAVVVGIARGGVIVAAAVAAELELPLTAVAVRKLGMPGHEEVALGAIAEGVRIVDERILRRAGVDNAELAQIEKRERAVLARRQALIPAATPALQGRSVLLIDDGIATGATARAAARGIRVSKPATVILAVPVAPADWHPDETAAVDQYICAHPVDQLWAVGASYDDFTQTTDDDIARLLGTTGS</sequence>
<feature type="domain" description="Phosphoribosyltransferase" evidence="1">
    <location>
        <begin position="13"/>
        <end position="173"/>
    </location>
</feature>
<evidence type="ECO:0000259" key="1">
    <source>
        <dbReference type="Pfam" id="PF00156"/>
    </source>
</evidence>
<gene>
    <name evidence="2" type="ORF">ET475_15315</name>
</gene>
<reference evidence="2 3" key="1">
    <citation type="submission" date="2019-01" db="EMBL/GenBank/DDBJ databases">
        <title>Genome sequencing of strain DFW100M-13.</title>
        <authorList>
            <person name="Heo J."/>
            <person name="Kim S.-J."/>
            <person name="Kim J.-S."/>
            <person name="Hong S.-B."/>
            <person name="Kwon S.-W."/>
        </authorList>
    </citation>
    <scope>NUCLEOTIDE SEQUENCE [LARGE SCALE GENOMIC DNA]</scope>
    <source>
        <strain evidence="2 3">DFW100M-13</strain>
    </source>
</reference>
<dbReference type="Proteomes" id="UP000293995">
    <property type="component" value="Chromosome"/>
</dbReference>
<keyword evidence="3" id="KW-1185">Reference proteome</keyword>
<dbReference type="Gene3D" id="3.40.50.2020">
    <property type="match status" value="1"/>
</dbReference>
<dbReference type="OrthoDB" id="9810066at2"/>
<dbReference type="Gene3D" id="3.30.1310.20">
    <property type="entry name" value="PRTase-like"/>
    <property type="match status" value="1"/>
</dbReference>
<evidence type="ECO:0000313" key="3">
    <source>
        <dbReference type="Proteomes" id="UP000293995"/>
    </source>
</evidence>
<protein>
    <recommendedName>
        <fullName evidence="1">Phosphoribosyltransferase domain-containing protein</fullName>
    </recommendedName>
</protein>
<dbReference type="AlphaFoldDB" id="A0A4P6EI41"/>
<dbReference type="EMBL" id="CP035494">
    <property type="protein sequence ID" value="QAY61213.1"/>
    <property type="molecule type" value="Genomic_DNA"/>
</dbReference>
<evidence type="ECO:0000313" key="2">
    <source>
        <dbReference type="EMBL" id="QAY61213.1"/>
    </source>
</evidence>
<dbReference type="InterPro" id="IPR029057">
    <property type="entry name" value="PRTase-like"/>
</dbReference>
<name>A0A4P6EI41_9MICO</name>
<proteinExistence type="predicted"/>
<dbReference type="SUPFAM" id="SSF53271">
    <property type="entry name" value="PRTase-like"/>
    <property type="match status" value="1"/>
</dbReference>
<dbReference type="KEGG" id="mprt:ET475_15315"/>
<dbReference type="Pfam" id="PF00156">
    <property type="entry name" value="Pribosyltran"/>
    <property type="match status" value="1"/>
</dbReference>
<dbReference type="RefSeq" id="WP_129392215.1">
    <property type="nucleotide sequence ID" value="NZ_CP035494.1"/>
</dbReference>
<organism evidence="2 3">
    <name type="scientific">Microbacterium protaetiae</name>
    <dbReference type="NCBI Taxonomy" id="2509458"/>
    <lineage>
        <taxon>Bacteria</taxon>
        <taxon>Bacillati</taxon>
        <taxon>Actinomycetota</taxon>
        <taxon>Actinomycetes</taxon>
        <taxon>Micrococcales</taxon>
        <taxon>Microbacteriaceae</taxon>
        <taxon>Microbacterium</taxon>
    </lineage>
</organism>
<dbReference type="InterPro" id="IPR000836">
    <property type="entry name" value="PRTase_dom"/>
</dbReference>
<accession>A0A4P6EI41</accession>